<dbReference type="Proteomes" id="UP000315901">
    <property type="component" value="Unassembled WGS sequence"/>
</dbReference>
<evidence type="ECO:0000256" key="3">
    <source>
        <dbReference type="ARBA" id="ARBA00008747"/>
    </source>
</evidence>
<dbReference type="InterPro" id="IPR009010">
    <property type="entry name" value="Asp_de-COase-like_dom_sf"/>
</dbReference>
<dbReference type="InterPro" id="IPR006657">
    <property type="entry name" value="MoPterin_dinucl-bd_dom"/>
</dbReference>
<protein>
    <submittedName>
        <fullName evidence="12">Nitrate reductase</fullName>
    </submittedName>
</protein>
<gene>
    <name evidence="12" type="ORF">FJM67_07180</name>
</gene>
<dbReference type="Pfam" id="PF01568">
    <property type="entry name" value="Molydop_binding"/>
    <property type="match status" value="1"/>
</dbReference>
<comment type="cofactor">
    <cofactor evidence="2">
        <name>[4Fe-4S] cluster</name>
        <dbReference type="ChEBI" id="CHEBI:49883"/>
    </cofactor>
</comment>
<dbReference type="Gene3D" id="1.10.10.1100">
    <property type="entry name" value="BFD-like [2Fe-2S]-binding domain"/>
    <property type="match status" value="1"/>
</dbReference>
<evidence type="ECO:0000256" key="10">
    <source>
        <dbReference type="ARBA" id="ARBA00023063"/>
    </source>
</evidence>
<dbReference type="GO" id="GO:1990204">
    <property type="term" value="C:oxidoreductase complex"/>
    <property type="evidence" value="ECO:0007669"/>
    <property type="project" value="UniProtKB-ARBA"/>
</dbReference>
<organism evidence="12 13">
    <name type="scientific">Maribrevibacterium harenarium</name>
    <dbReference type="NCBI Taxonomy" id="2589817"/>
    <lineage>
        <taxon>Bacteria</taxon>
        <taxon>Pseudomonadati</taxon>
        <taxon>Pseudomonadota</taxon>
        <taxon>Gammaproteobacteria</taxon>
        <taxon>Oceanospirillales</taxon>
        <taxon>Oceanospirillaceae</taxon>
        <taxon>Maribrevibacterium</taxon>
    </lineage>
</organism>
<dbReference type="Gene3D" id="2.40.40.20">
    <property type="match status" value="1"/>
</dbReference>
<accession>A0A501WZZ5</accession>
<dbReference type="GO" id="GO:0051539">
    <property type="term" value="F:4 iron, 4 sulfur cluster binding"/>
    <property type="evidence" value="ECO:0007669"/>
    <property type="project" value="UniProtKB-KW"/>
</dbReference>
<keyword evidence="5" id="KW-0500">Molybdenum</keyword>
<dbReference type="GO" id="GO:0016020">
    <property type="term" value="C:membrane"/>
    <property type="evidence" value="ECO:0007669"/>
    <property type="project" value="TreeGrafter"/>
</dbReference>
<dbReference type="InterPro" id="IPR006963">
    <property type="entry name" value="Mopterin_OxRdtase_4Fe-4S_dom"/>
</dbReference>
<dbReference type="EMBL" id="VFRR01000011">
    <property type="protein sequence ID" value="TPE52791.1"/>
    <property type="molecule type" value="Genomic_DNA"/>
</dbReference>
<dbReference type="Gene3D" id="3.40.50.740">
    <property type="match status" value="1"/>
</dbReference>
<keyword evidence="9" id="KW-0411">Iron-sulfur</keyword>
<dbReference type="Pfam" id="PF04879">
    <property type="entry name" value="Molybdop_Fe4S4"/>
    <property type="match status" value="1"/>
</dbReference>
<keyword evidence="6" id="KW-0479">Metal-binding</keyword>
<dbReference type="PROSITE" id="PS00551">
    <property type="entry name" value="MOLYBDOPTERIN_PROK_1"/>
    <property type="match status" value="1"/>
</dbReference>
<evidence type="ECO:0000313" key="13">
    <source>
        <dbReference type="Proteomes" id="UP000315901"/>
    </source>
</evidence>
<sequence length="915" mass="99936">MGVAKRPNVFGVTEGHWASLRFRRGSIPVRNTTYKTTCPYCGVGCGVEVTQNDDHTSFSSVKGDKDHPANFGRLCVKGSSLAATLGREGRLLEPTIYGAKATWDEALTLIADKIRTTIENEGPGGLGFYLSGQMLTEDYYVANKLAKGFLGTANVDTNSRLCMASAVVAQKRAFGSDTVPCSYDDIDHAECIIMVGWNAAWTHPIVYQRIAAAKQRRPELKVIVIDPRKTATCDLADLHLAIKPGSDAHVFNYLLWQTERADKLDRDYINAHVNGVESALEAARISSSQCQTLLATGLSQAQLDQLVATWLSCEKTLTFYSQGVNQSSSGVDKGNAIINCHLVTGRIGKEGAGPFSITGQPNAMGGREVGGLANQLAAHMDFATPGAIETVQRFWQAPAMATENGLKAVDMFQAVEAGQIKVLWIMATNPLVSLPDSHQVRRALKKCELVIVSDCYAGTDTATLADVLLPATTWSEKDGTVTNSERCISRQRGILPPPGEVRHDWWAICEVAKRLGFQKAFSYEHPHEIFVEHAALSAFENNGQRDFNIGMMSQLTRQEYDQLSPIQWPVTQDQPYGTKRMFVDGKFFTPDQKARCLPILPKIPFISTSSDFPFVLNTGRVRDQWHTMTRTGRAPILNQHTDRPYVAISPADANALKIQEGQLLRLKSPVGQACLPAKITADQTPGNLFVPIHWNDQNTNHSVVSRLIPQVVDALSGQPESKHASVAIEPQKVAYYGTVLSGDSLRTDLFDHWCRVGSEGGERYEVALFDTVSLSSLCLQLVGVNGRGTGEWLEYTNPINGDQRFAYYEAGELRLVAYFSTTPDLNSKNWVMERIGQSIQEPLARMGVLAGSPVDVVDKGDVICSCFQTGSVSIQDAIEAGCDSVEALGEALSCGTNCGSCIPELKRFLTSVEAV</sequence>
<name>A0A501WZZ5_9GAMM</name>
<dbReference type="PROSITE" id="PS00490">
    <property type="entry name" value="MOLYBDOPTERIN_PROK_2"/>
    <property type="match status" value="1"/>
</dbReference>
<dbReference type="PROSITE" id="PS51669">
    <property type="entry name" value="4FE4S_MOW_BIS_MGD"/>
    <property type="match status" value="1"/>
</dbReference>
<dbReference type="PANTHER" id="PTHR43105:SF9">
    <property type="entry name" value="NADPH-FE(3+) OXIDOREDUCTASE SUBUNIT ALPHA"/>
    <property type="match status" value="1"/>
</dbReference>
<dbReference type="SUPFAM" id="SSF50692">
    <property type="entry name" value="ADC-like"/>
    <property type="match status" value="1"/>
</dbReference>
<keyword evidence="4" id="KW-0004">4Fe-4S</keyword>
<comment type="cofactor">
    <cofactor evidence="1">
        <name>Mo-bis(molybdopterin guanine dinucleotide)</name>
        <dbReference type="ChEBI" id="CHEBI:60539"/>
    </cofactor>
</comment>
<dbReference type="SUPFAM" id="SSF53706">
    <property type="entry name" value="Formate dehydrogenase/DMSO reductase, domains 1-3"/>
    <property type="match status" value="1"/>
</dbReference>
<evidence type="ECO:0000256" key="5">
    <source>
        <dbReference type="ARBA" id="ARBA00022505"/>
    </source>
</evidence>
<dbReference type="Gene3D" id="2.20.25.90">
    <property type="entry name" value="ADC-like domains"/>
    <property type="match status" value="1"/>
</dbReference>
<keyword evidence="8" id="KW-0408">Iron</keyword>
<dbReference type="GO" id="GO:0046872">
    <property type="term" value="F:metal ion binding"/>
    <property type="evidence" value="ECO:0007669"/>
    <property type="project" value="UniProtKB-KW"/>
</dbReference>
<feature type="domain" description="4Fe-4S Mo/W bis-MGD-type" evidence="11">
    <location>
        <begin position="31"/>
        <end position="89"/>
    </location>
</feature>
<keyword evidence="7" id="KW-0560">Oxidoreductase</keyword>
<evidence type="ECO:0000313" key="12">
    <source>
        <dbReference type="EMBL" id="TPE52791.1"/>
    </source>
</evidence>
<comment type="caution">
    <text evidence="12">The sequence shown here is derived from an EMBL/GenBank/DDBJ whole genome shotgun (WGS) entry which is preliminary data.</text>
</comment>
<dbReference type="SMART" id="SM00926">
    <property type="entry name" value="Molybdop_Fe4S4"/>
    <property type="match status" value="1"/>
</dbReference>
<evidence type="ECO:0000256" key="1">
    <source>
        <dbReference type="ARBA" id="ARBA00001942"/>
    </source>
</evidence>
<dbReference type="CDD" id="cd02754">
    <property type="entry name" value="MopB_Nitrate-R-NapA-like"/>
    <property type="match status" value="1"/>
</dbReference>
<dbReference type="InterPro" id="IPR006656">
    <property type="entry name" value="Mopterin_OxRdtase"/>
</dbReference>
<comment type="similarity">
    <text evidence="3">Belongs to the prokaryotic molybdopterin-containing oxidoreductase family. NasA/NapA/NarB subfamily.</text>
</comment>
<dbReference type="InterPro" id="IPR027467">
    <property type="entry name" value="MopterinOxRdtase_cofactor_BS"/>
</dbReference>
<evidence type="ECO:0000259" key="11">
    <source>
        <dbReference type="PROSITE" id="PS51669"/>
    </source>
</evidence>
<dbReference type="Pfam" id="PF04324">
    <property type="entry name" value="Fer2_BFD"/>
    <property type="match status" value="1"/>
</dbReference>
<dbReference type="InterPro" id="IPR041957">
    <property type="entry name" value="CT_Nitrate-R-NapA-like"/>
</dbReference>
<dbReference type="GO" id="GO:0043546">
    <property type="term" value="F:molybdopterin cofactor binding"/>
    <property type="evidence" value="ECO:0007669"/>
    <property type="project" value="InterPro"/>
</dbReference>
<dbReference type="AlphaFoldDB" id="A0A501WZZ5"/>
<evidence type="ECO:0000256" key="2">
    <source>
        <dbReference type="ARBA" id="ARBA00001966"/>
    </source>
</evidence>
<evidence type="ECO:0000256" key="4">
    <source>
        <dbReference type="ARBA" id="ARBA00022485"/>
    </source>
</evidence>
<reference evidence="12 13" key="1">
    <citation type="submission" date="2019-06" db="EMBL/GenBank/DDBJ databases">
        <title>A novel bacterium of genus Marinomonas, isolated from coastal sand.</title>
        <authorList>
            <person name="Huang H."/>
            <person name="Mo K."/>
            <person name="Hu Y."/>
        </authorList>
    </citation>
    <scope>NUCLEOTIDE SEQUENCE [LARGE SCALE GENOMIC DNA]</scope>
    <source>
        <strain evidence="12 13">HB171799</strain>
    </source>
</reference>
<evidence type="ECO:0000256" key="6">
    <source>
        <dbReference type="ARBA" id="ARBA00022723"/>
    </source>
</evidence>
<evidence type="ECO:0000256" key="7">
    <source>
        <dbReference type="ARBA" id="ARBA00023002"/>
    </source>
</evidence>
<dbReference type="GO" id="GO:0042128">
    <property type="term" value="P:nitrate assimilation"/>
    <property type="evidence" value="ECO:0007669"/>
    <property type="project" value="UniProtKB-KW"/>
</dbReference>
<dbReference type="Gene3D" id="3.40.228.10">
    <property type="entry name" value="Dimethylsulfoxide Reductase, domain 2"/>
    <property type="match status" value="1"/>
</dbReference>
<dbReference type="InterPro" id="IPR050123">
    <property type="entry name" value="Prok_molybdopt-oxidoreductase"/>
</dbReference>
<dbReference type="InterPro" id="IPR007419">
    <property type="entry name" value="BFD-like_2Fe2S-bd_dom"/>
</dbReference>
<dbReference type="GO" id="GO:0045333">
    <property type="term" value="P:cellular respiration"/>
    <property type="evidence" value="ECO:0007669"/>
    <property type="project" value="UniProtKB-ARBA"/>
</dbReference>
<proteinExistence type="inferred from homology"/>
<dbReference type="InterPro" id="IPR006655">
    <property type="entry name" value="Mopterin_OxRdtase_prok_CS"/>
</dbReference>
<evidence type="ECO:0000256" key="9">
    <source>
        <dbReference type="ARBA" id="ARBA00023014"/>
    </source>
</evidence>
<dbReference type="PANTHER" id="PTHR43105">
    <property type="entry name" value="RESPIRATORY NITRATE REDUCTASE"/>
    <property type="match status" value="1"/>
</dbReference>
<keyword evidence="13" id="KW-1185">Reference proteome</keyword>
<keyword evidence="10" id="KW-0534">Nitrate assimilation</keyword>
<dbReference type="GO" id="GO:0016491">
    <property type="term" value="F:oxidoreductase activity"/>
    <property type="evidence" value="ECO:0007669"/>
    <property type="project" value="UniProtKB-KW"/>
</dbReference>
<dbReference type="Pfam" id="PF00384">
    <property type="entry name" value="Molybdopterin"/>
    <property type="match status" value="1"/>
</dbReference>
<dbReference type="CDD" id="cd02791">
    <property type="entry name" value="MopB_CT_Nitrate-R-NapA-like"/>
    <property type="match status" value="1"/>
</dbReference>
<dbReference type="InterPro" id="IPR041854">
    <property type="entry name" value="BFD-like_2Fe2S-bd_dom_sf"/>
</dbReference>
<evidence type="ECO:0000256" key="8">
    <source>
        <dbReference type="ARBA" id="ARBA00023004"/>
    </source>
</evidence>
<dbReference type="OrthoDB" id="9810782at2"/>